<dbReference type="EMBL" id="JAMKBJ010000002">
    <property type="protein sequence ID" value="MCZ8536091.1"/>
    <property type="molecule type" value="Genomic_DNA"/>
</dbReference>
<evidence type="ECO:0000313" key="8">
    <source>
        <dbReference type="EMBL" id="MCZ8536091.1"/>
    </source>
</evidence>
<dbReference type="InterPro" id="IPR004797">
    <property type="entry name" value="Competence_ComEC/Rec2"/>
</dbReference>
<dbReference type="Proteomes" id="UP001152173">
    <property type="component" value="Unassembled WGS sequence"/>
</dbReference>
<feature type="transmembrane region" description="Helical" evidence="6">
    <location>
        <begin position="356"/>
        <end position="376"/>
    </location>
</feature>
<comment type="subcellular location">
    <subcellularLocation>
        <location evidence="1">Cell membrane</location>
        <topology evidence="1">Multi-pass membrane protein</topology>
    </subcellularLocation>
</comment>
<feature type="transmembrane region" description="Helical" evidence="6">
    <location>
        <begin position="166"/>
        <end position="188"/>
    </location>
</feature>
<sequence length="714" mass="80261">MHAQDKMSIKVDDIAAHEDVFTWTSTHSISGSKIRGFAVNQHEQKWYLTYAFESEKEKVSFLNQSLTGAAFLMKGQETELPLPAHEYGFDMHTYLKSHGAQGMLTVISMKQVLQPEGVTGWIAKQRFQMEKHIELHFPLSLQPETKALLLGSRDDVDPQESRAYQILGITHLFAISGLHVAFLTFIFYQSLLRLSIRKEVAVWCLLICLPVYASLVGGAPSVWRAVGVVEILLLSRQFHMRVAIQDAFAISLLLYIYLQPGVLLQVGFQLSYVAAAVLLFSSPFLQAQSTVFKQSFWITFLCQIGVAPILLYHFYEISLSSFVVNLLFVPLFSVIILPINLMLFLFTFILPSLADILFILYEPLRMALTMFILKLASLPHQLWNPGKLSNWQMIVAFTGVVGTFFVLELQYSFKRLALTLGLPIIIIQGSLYFDSAIEVTFLNVGQGDATLIELPHRQGTILIDSGGLLRFDQSAWKQSGSPFEIGREVIVPFLKGRGIHTIDTFVWTHADSDHVEGAEEILEEMNVKEIHVTPGAITEDTLQQALQTALTKNIPVKEKMAGDGFRIGDSNFTYLSPQDTTYEGNNDSLVLYLKHELFTALFTGDLEQDGEENLLKSYAGIQNLMLLKAGHHGSNTSSSEAFLKRLQPRLTIFSAGQNNRYGHPSPDVIERFKDLHLPTLTTADVGSIHVRYNQQVMTVQTSYEKSIKKRDLSK</sequence>
<dbReference type="AlphaFoldDB" id="A0A9X3LFQ1"/>
<dbReference type="GO" id="GO:0005886">
    <property type="term" value="C:plasma membrane"/>
    <property type="evidence" value="ECO:0007669"/>
    <property type="project" value="UniProtKB-SubCell"/>
</dbReference>
<dbReference type="NCBIfam" id="TIGR00360">
    <property type="entry name" value="ComEC_N-term"/>
    <property type="match status" value="1"/>
</dbReference>
<evidence type="ECO:0000256" key="2">
    <source>
        <dbReference type="ARBA" id="ARBA00022475"/>
    </source>
</evidence>
<keyword evidence="9" id="KW-1185">Reference proteome</keyword>
<dbReference type="Gene3D" id="3.60.15.10">
    <property type="entry name" value="Ribonuclease Z/Hydroxyacylglutathione hydrolase-like"/>
    <property type="match status" value="1"/>
</dbReference>
<organism evidence="8 9">
    <name type="scientific">Paenisporosarcina quisquiliarum</name>
    <dbReference type="NCBI Taxonomy" id="365346"/>
    <lineage>
        <taxon>Bacteria</taxon>
        <taxon>Bacillati</taxon>
        <taxon>Bacillota</taxon>
        <taxon>Bacilli</taxon>
        <taxon>Bacillales</taxon>
        <taxon>Caryophanaceae</taxon>
        <taxon>Paenisporosarcina</taxon>
    </lineage>
</organism>
<protein>
    <submittedName>
        <fullName evidence="8">DNA internalization-related competence protein ComEC/Rec2</fullName>
    </submittedName>
</protein>
<feature type="transmembrane region" description="Helical" evidence="6">
    <location>
        <begin position="264"/>
        <end position="284"/>
    </location>
</feature>
<feature type="transmembrane region" description="Helical" evidence="6">
    <location>
        <begin position="200"/>
        <end position="226"/>
    </location>
</feature>
<feature type="transmembrane region" description="Helical" evidence="6">
    <location>
        <begin position="296"/>
        <end position="315"/>
    </location>
</feature>
<dbReference type="Pfam" id="PF00753">
    <property type="entry name" value="Lactamase_B"/>
    <property type="match status" value="1"/>
</dbReference>
<dbReference type="NCBIfam" id="TIGR00361">
    <property type="entry name" value="ComEC_Rec2"/>
    <property type="match status" value="1"/>
</dbReference>
<dbReference type="PANTHER" id="PTHR30619">
    <property type="entry name" value="DNA INTERNALIZATION/COMPETENCE PROTEIN COMEC/REC2"/>
    <property type="match status" value="1"/>
</dbReference>
<feature type="domain" description="Metallo-beta-lactamase" evidence="7">
    <location>
        <begin position="446"/>
        <end position="657"/>
    </location>
</feature>
<dbReference type="InterPro" id="IPR036866">
    <property type="entry name" value="RibonucZ/Hydroxyglut_hydro"/>
</dbReference>
<gene>
    <name evidence="8" type="ORF">M9R32_02645</name>
</gene>
<keyword evidence="5 6" id="KW-0472">Membrane</keyword>
<dbReference type="SUPFAM" id="SSF56281">
    <property type="entry name" value="Metallo-hydrolase/oxidoreductase"/>
    <property type="match status" value="1"/>
</dbReference>
<dbReference type="CDD" id="cd07731">
    <property type="entry name" value="ComA-like_MBL-fold"/>
    <property type="match status" value="1"/>
</dbReference>
<comment type="caution">
    <text evidence="8">The sequence shown here is derived from an EMBL/GenBank/DDBJ whole genome shotgun (WGS) entry which is preliminary data.</text>
</comment>
<dbReference type="Pfam" id="PF03772">
    <property type="entry name" value="Competence"/>
    <property type="match status" value="1"/>
</dbReference>
<dbReference type="InterPro" id="IPR004477">
    <property type="entry name" value="ComEC_N"/>
</dbReference>
<keyword evidence="4 6" id="KW-1133">Transmembrane helix</keyword>
<evidence type="ECO:0000256" key="6">
    <source>
        <dbReference type="SAM" id="Phobius"/>
    </source>
</evidence>
<dbReference type="InterPro" id="IPR035681">
    <property type="entry name" value="ComA-like_MBL"/>
</dbReference>
<dbReference type="GO" id="GO:0030420">
    <property type="term" value="P:establishment of competence for transformation"/>
    <property type="evidence" value="ECO:0007669"/>
    <property type="project" value="InterPro"/>
</dbReference>
<dbReference type="InterPro" id="IPR001279">
    <property type="entry name" value="Metallo-B-lactamas"/>
</dbReference>
<evidence type="ECO:0000256" key="3">
    <source>
        <dbReference type="ARBA" id="ARBA00022692"/>
    </source>
</evidence>
<dbReference type="InterPro" id="IPR052159">
    <property type="entry name" value="Competence_DNA_uptake"/>
</dbReference>
<dbReference type="RefSeq" id="WP_269925201.1">
    <property type="nucleotide sequence ID" value="NZ_JAMKBJ010000002.1"/>
</dbReference>
<name>A0A9X3LFQ1_9BACL</name>
<evidence type="ECO:0000256" key="4">
    <source>
        <dbReference type="ARBA" id="ARBA00022989"/>
    </source>
</evidence>
<dbReference type="PANTHER" id="PTHR30619:SF1">
    <property type="entry name" value="RECOMBINATION PROTEIN 2"/>
    <property type="match status" value="1"/>
</dbReference>
<evidence type="ECO:0000313" key="9">
    <source>
        <dbReference type="Proteomes" id="UP001152173"/>
    </source>
</evidence>
<keyword evidence="3 6" id="KW-0812">Transmembrane</keyword>
<proteinExistence type="predicted"/>
<evidence type="ECO:0000256" key="5">
    <source>
        <dbReference type="ARBA" id="ARBA00023136"/>
    </source>
</evidence>
<evidence type="ECO:0000256" key="1">
    <source>
        <dbReference type="ARBA" id="ARBA00004651"/>
    </source>
</evidence>
<feature type="transmembrane region" description="Helical" evidence="6">
    <location>
        <begin position="238"/>
        <end position="258"/>
    </location>
</feature>
<dbReference type="SMART" id="SM00849">
    <property type="entry name" value="Lactamase_B"/>
    <property type="match status" value="1"/>
</dbReference>
<keyword evidence="2" id="KW-1003">Cell membrane</keyword>
<evidence type="ECO:0000259" key="7">
    <source>
        <dbReference type="SMART" id="SM00849"/>
    </source>
</evidence>
<reference evidence="8" key="1">
    <citation type="submission" date="2022-05" db="EMBL/GenBank/DDBJ databases">
        <authorList>
            <person name="Colautti A."/>
            <person name="Iacumin L."/>
        </authorList>
    </citation>
    <scope>NUCLEOTIDE SEQUENCE</scope>
    <source>
        <strain evidence="8">SK 55</strain>
    </source>
</reference>
<feature type="transmembrane region" description="Helical" evidence="6">
    <location>
        <begin position="327"/>
        <end position="349"/>
    </location>
</feature>
<feature type="transmembrane region" description="Helical" evidence="6">
    <location>
        <begin position="388"/>
        <end position="409"/>
    </location>
</feature>
<accession>A0A9X3LFQ1</accession>